<evidence type="ECO:0000256" key="4">
    <source>
        <dbReference type="ARBA" id="ARBA00022692"/>
    </source>
</evidence>
<evidence type="ECO:0000256" key="3">
    <source>
        <dbReference type="ARBA" id="ARBA00022519"/>
    </source>
</evidence>
<protein>
    <recommendedName>
        <fullName evidence="8">Mce/MlaD domain-containing protein</fullName>
    </recommendedName>
</protein>
<proteinExistence type="predicted"/>
<dbReference type="InterPro" id="IPR003399">
    <property type="entry name" value="Mce/MlaD"/>
</dbReference>
<reference evidence="9 10" key="1">
    <citation type="journal article" date="2010" name="Vet. Microbiol.">
        <title>Production of haemolysins by strains of the Actinobacillus minor/porcitonsillarum complex.</title>
        <authorList>
            <person name="Arya G."/>
            <person name="Niven D.F."/>
        </authorList>
    </citation>
    <scope>NUCLEOTIDE SEQUENCE [LARGE SCALE GENOMIC DNA]</scope>
    <source>
        <strain evidence="10">strain 202</strain>
    </source>
</reference>
<evidence type="ECO:0000256" key="1">
    <source>
        <dbReference type="ARBA" id="ARBA00004533"/>
    </source>
</evidence>
<evidence type="ECO:0000313" key="9">
    <source>
        <dbReference type="EMBL" id="EEF15889.1"/>
    </source>
</evidence>
<dbReference type="Pfam" id="PF02470">
    <property type="entry name" value="MlaD"/>
    <property type="match status" value="4"/>
</dbReference>
<gene>
    <name evidence="9" type="ORF">AM202_0341</name>
</gene>
<dbReference type="PANTHER" id="PTHR30462:SF0">
    <property type="entry name" value="INTERMEMBRANE TRANSPORT PROTEIN YEBT"/>
    <property type="match status" value="1"/>
</dbReference>
<comment type="caution">
    <text evidence="9">The sequence shown here is derived from an EMBL/GenBank/DDBJ whole genome shotgun (WGS) entry which is preliminary data.</text>
</comment>
<evidence type="ECO:0000313" key="10">
    <source>
        <dbReference type="Proteomes" id="UP000003394"/>
    </source>
</evidence>
<keyword evidence="5 7" id="KW-1133">Transmembrane helix</keyword>
<evidence type="ECO:0000256" key="2">
    <source>
        <dbReference type="ARBA" id="ARBA00022475"/>
    </source>
</evidence>
<keyword evidence="6 7" id="KW-0472">Membrane</keyword>
<comment type="subcellular location">
    <subcellularLocation>
        <location evidence="1">Cell inner membrane</location>
    </subcellularLocation>
</comment>
<keyword evidence="4 7" id="KW-0812">Transmembrane</keyword>
<dbReference type="PANTHER" id="PTHR30462">
    <property type="entry name" value="INTERMEMBRANE TRANSPORT PROTEIN PQIB-RELATED"/>
    <property type="match status" value="1"/>
</dbReference>
<evidence type="ECO:0000259" key="8">
    <source>
        <dbReference type="Pfam" id="PF02470"/>
    </source>
</evidence>
<name>A0ABP2DQ58_9PAST</name>
<evidence type="ECO:0000256" key="5">
    <source>
        <dbReference type="ARBA" id="ARBA00022989"/>
    </source>
</evidence>
<keyword evidence="2" id="KW-1003">Cell membrane</keyword>
<feature type="domain" description="Mce/MlaD" evidence="8">
    <location>
        <begin position="655"/>
        <end position="744"/>
    </location>
</feature>
<accession>A0ABP2DQ58</accession>
<keyword evidence="3" id="KW-0997">Cell inner membrane</keyword>
<keyword evidence="10" id="KW-1185">Reference proteome</keyword>
<dbReference type="EMBL" id="ACFT01000011">
    <property type="protein sequence ID" value="EEF15889.1"/>
    <property type="molecule type" value="Genomic_DNA"/>
</dbReference>
<dbReference type="Proteomes" id="UP000003394">
    <property type="component" value="Unassembled WGS sequence"/>
</dbReference>
<dbReference type="InterPro" id="IPR051800">
    <property type="entry name" value="PqiA-PqiB_transport"/>
</dbReference>
<evidence type="ECO:0000256" key="6">
    <source>
        <dbReference type="ARBA" id="ARBA00023136"/>
    </source>
</evidence>
<feature type="transmembrane region" description="Helical" evidence="7">
    <location>
        <begin position="31"/>
        <end position="50"/>
    </location>
</feature>
<organism evidence="9 10">
    <name type="scientific">Actinobacillus minor 202</name>
    <dbReference type="NCBI Taxonomy" id="591023"/>
    <lineage>
        <taxon>Bacteria</taxon>
        <taxon>Pseudomonadati</taxon>
        <taxon>Pseudomonadota</taxon>
        <taxon>Gammaproteobacteria</taxon>
        <taxon>Pasteurellales</taxon>
        <taxon>Pasteurellaceae</taxon>
        <taxon>Actinobacillus</taxon>
    </lineage>
</organism>
<feature type="domain" description="Mce/MlaD" evidence="8">
    <location>
        <begin position="176"/>
        <end position="231"/>
    </location>
</feature>
<evidence type="ECO:0000256" key="7">
    <source>
        <dbReference type="SAM" id="Phobius"/>
    </source>
</evidence>
<feature type="domain" description="Mce/MlaD" evidence="8">
    <location>
        <begin position="766"/>
        <end position="827"/>
    </location>
</feature>
<sequence length="897" mass="98469">MGKIFIEKIKKMEEQTVQVAKIRPPRKISPFWLLPIVAFAIGCLLFFQILKEQGETITIRFNEGDGITAGKTAIRYQGLQIGLVKKVYFVDNLKKVQVEAEINPEAKSVLKEGTIFWVVKPTASLAGVSGLDTLVSGNYITLKPSTDPEAKSKDEFIAEDEAPVAIATDGALLVRLISDDLGSITAGAQIYYRKAPVGQVADYRFSADHKKVEIDVLINKKYASLVKKDSRFWNISGIDVKAGLSGVDISVDSLASVVVGAVSFDSPDNSEAAEQGQTFSLYKDLKSALRGVEVKVAVPIADNLKVNETPVFYKNVQVGVLSNLEMPRDDDNEFFKGIGRKGMLKGTLLIDPNHSDLLKNGTAILLREPKFSLNKEQISKIGELFRGIYFDILAGQGEEKLSFTVQKEADFLLSLPNILALTLTAPESYGVEEGQGIYYNDIQIGEVLKRQLSIDNVSFKAMIYPPYRALISEKSKFVAISNLDISVGLDGVRVKAGSPNDWIKGGVRLIADKQQNGKAKSSYPLYKDMDSAQAGITSSEKKATVILSAKTLEGIDKGSVVLYRDFQVGEILNVYPQKNGFDVELYIEPAYRHLMSEKSRFWIEPAIAAELSLKGLTVQSSPLMRTLKGAISFDNEGKGSKTLYASKEQATAGYTYITLIAKDASKLFKGMDIRYMGLTVGKVEKLELQNAKKQIKVTAYLDGQYYSLLAKTGSKFSAISPEITTSGIKNIDAMLQTYINVEAGSGKAQTRFNLSDTATTQTTYANGYPIIVETSDARGIEPEAPVLYRGMQVGIVKKLNLSELGDRVLIHLSIENKYQHLVRNNTEFWAASGYTMDVSLQGVSMNSGTMSQLLKGGIEFSTPSGRVVQPQAKPNRHFLLQRKIPQDAPAWDQGIAE</sequence>
<feature type="domain" description="Mce/MlaD" evidence="8">
    <location>
        <begin position="54"/>
        <end position="144"/>
    </location>
</feature>